<keyword evidence="4" id="KW-1185">Reference proteome</keyword>
<dbReference type="EMBL" id="JAJNOC010000002">
    <property type="protein sequence ID" value="MCD2516760.1"/>
    <property type="molecule type" value="Genomic_DNA"/>
</dbReference>
<keyword evidence="2" id="KW-0732">Signal</keyword>
<evidence type="ECO:0000256" key="2">
    <source>
        <dbReference type="SAM" id="SignalP"/>
    </source>
</evidence>
<gene>
    <name evidence="3" type="ORF">LQ564_10615</name>
</gene>
<organism evidence="3 4">
    <name type="scientific">Massilia phyllostachyos</name>
    <dbReference type="NCBI Taxonomy" id="2898585"/>
    <lineage>
        <taxon>Bacteria</taxon>
        <taxon>Pseudomonadati</taxon>
        <taxon>Pseudomonadota</taxon>
        <taxon>Betaproteobacteria</taxon>
        <taxon>Burkholderiales</taxon>
        <taxon>Oxalobacteraceae</taxon>
        <taxon>Telluria group</taxon>
        <taxon>Massilia</taxon>
    </lineage>
</organism>
<reference evidence="3" key="1">
    <citation type="submission" date="2021-11" db="EMBL/GenBank/DDBJ databases">
        <title>The complete genome of Massilia sp sp. G4R7.</title>
        <authorList>
            <person name="Liu L."/>
            <person name="Yue J."/>
            <person name="Yuan J."/>
            <person name="Yang F."/>
            <person name="Li L."/>
        </authorList>
    </citation>
    <scope>NUCLEOTIDE SEQUENCE</scope>
    <source>
        <strain evidence="3">G4R7</strain>
    </source>
</reference>
<name>A0ABS8Q4T9_9BURK</name>
<comment type="caution">
    <text evidence="3">The sequence shown here is derived from an EMBL/GenBank/DDBJ whole genome shotgun (WGS) entry which is preliminary data.</text>
</comment>
<sequence length="107" mass="11074">MKLKLWAAFAALSAAALVAQAQQSSRMPDPADPSVPVPATVYESVLTGPVPPTNGNQTPDKSWRPANDALAGQTGHAGHHSAAPAPTQVAPRQPAPVAPSKDQHQHH</sequence>
<protein>
    <submittedName>
        <fullName evidence="3">Uncharacterized protein</fullName>
    </submittedName>
</protein>
<evidence type="ECO:0000313" key="3">
    <source>
        <dbReference type="EMBL" id="MCD2516760.1"/>
    </source>
</evidence>
<feature type="region of interest" description="Disordered" evidence="1">
    <location>
        <begin position="45"/>
        <end position="107"/>
    </location>
</feature>
<evidence type="ECO:0000256" key="1">
    <source>
        <dbReference type="SAM" id="MobiDB-lite"/>
    </source>
</evidence>
<feature type="compositionally biased region" description="Low complexity" evidence="1">
    <location>
        <begin position="80"/>
        <end position="92"/>
    </location>
</feature>
<dbReference type="RefSeq" id="WP_231058061.1">
    <property type="nucleotide sequence ID" value="NZ_JAJNOC010000002.1"/>
</dbReference>
<dbReference type="Proteomes" id="UP001179361">
    <property type="component" value="Unassembled WGS sequence"/>
</dbReference>
<proteinExistence type="predicted"/>
<accession>A0ABS8Q4T9</accession>
<feature type="chain" id="PRO_5045211221" evidence="2">
    <location>
        <begin position="22"/>
        <end position="107"/>
    </location>
</feature>
<feature type="signal peptide" evidence="2">
    <location>
        <begin position="1"/>
        <end position="21"/>
    </location>
</feature>
<evidence type="ECO:0000313" key="4">
    <source>
        <dbReference type="Proteomes" id="UP001179361"/>
    </source>
</evidence>